<dbReference type="RefSeq" id="WP_004038955.1">
    <property type="nucleotide sequence ID" value="NZ_CM001555.1"/>
</dbReference>
<dbReference type="AlphaFoldDB" id="J1AQK9"/>
<organism evidence="2 3">
    <name type="scientific">Methanofollis liminatans DSM 4140</name>
    <dbReference type="NCBI Taxonomy" id="28892"/>
    <lineage>
        <taxon>Archaea</taxon>
        <taxon>Methanobacteriati</taxon>
        <taxon>Methanobacteriota</taxon>
        <taxon>Stenosarchaea group</taxon>
        <taxon>Methanomicrobia</taxon>
        <taxon>Methanomicrobiales</taxon>
        <taxon>Methanomicrobiaceae</taxon>
        <taxon>Methanofollis</taxon>
    </lineage>
</organism>
<keyword evidence="1" id="KW-0175">Coiled coil</keyword>
<name>J1AQK9_9EURY</name>
<proteinExistence type="predicted"/>
<dbReference type="EMBL" id="CM001555">
    <property type="protein sequence ID" value="EJG07263.1"/>
    <property type="molecule type" value="Genomic_DNA"/>
</dbReference>
<evidence type="ECO:0000313" key="3">
    <source>
        <dbReference type="Proteomes" id="UP000005095"/>
    </source>
</evidence>
<feature type="coiled-coil region" evidence="1">
    <location>
        <begin position="84"/>
        <end position="132"/>
    </location>
</feature>
<dbReference type="Proteomes" id="UP000005095">
    <property type="component" value="Chromosome"/>
</dbReference>
<evidence type="ECO:0000256" key="1">
    <source>
        <dbReference type="SAM" id="Coils"/>
    </source>
</evidence>
<sequence length="172" mass="20590">MEKCLCGRWFKSRRAMFGHVGSCKEYAAFKEWMDGYKATNSAEELRRWSERAGKMVPWGWKDYYNKYVEIYGYNRLEKEKSRSRVKAVHESHDAKNRIKDLEAENNALYEDINFLLQQIHEEAAEVLQMKQELLQSLQPILIQPYMQNVAQILLRHGERSSRREAEWKKRVL</sequence>
<protein>
    <submittedName>
        <fullName evidence="2">Uncharacterized protein</fullName>
    </submittedName>
</protein>
<accession>J1AQK9</accession>
<dbReference type="HOGENOM" id="CLU_1551837_0_0_2"/>
<keyword evidence="3" id="KW-1185">Reference proteome</keyword>
<evidence type="ECO:0000313" key="2">
    <source>
        <dbReference type="EMBL" id="EJG07263.1"/>
    </source>
</evidence>
<reference evidence="2 3" key="1">
    <citation type="submission" date="2011-08" db="EMBL/GenBank/DDBJ databases">
        <title>The complete genome of Methanofollis liminatans DSM 4140.</title>
        <authorList>
            <consortium name="US DOE Joint Genome Institute (JGI-PGF)"/>
            <person name="Lucas S."/>
            <person name="Han J."/>
            <person name="Lapidus A."/>
            <person name="Bruce D."/>
            <person name="Goodwin L."/>
            <person name="Pitluck S."/>
            <person name="Peters L."/>
            <person name="Kyrpides N."/>
            <person name="Mavromatis K."/>
            <person name="Ivanova N."/>
            <person name="Mikhailova N."/>
            <person name="Lu M."/>
            <person name="Detter J.C."/>
            <person name="Tapia R."/>
            <person name="Han C."/>
            <person name="Land M."/>
            <person name="Hauser L."/>
            <person name="Markowitz V."/>
            <person name="Cheng J.-F."/>
            <person name="Hugenholtz P."/>
            <person name="Woyke T."/>
            <person name="Wu D."/>
            <person name="Spring S."/>
            <person name="Schuler E."/>
            <person name="Brambilla E."/>
            <person name="Klenk H.-P."/>
            <person name="Eisen J.A."/>
        </authorList>
    </citation>
    <scope>NUCLEOTIDE SEQUENCE [LARGE SCALE GENOMIC DNA]</scope>
    <source>
        <strain evidence="2 3">DSM 4140</strain>
    </source>
</reference>
<gene>
    <name evidence="2" type="ORF">Metli_1307</name>
</gene>